<keyword evidence="5" id="KW-0547">Nucleotide-binding</keyword>
<name>A0A1I7E606_9BACT</name>
<dbReference type="GO" id="GO:0005524">
    <property type="term" value="F:ATP binding"/>
    <property type="evidence" value="ECO:0007669"/>
    <property type="project" value="UniProtKB-KW"/>
</dbReference>
<evidence type="ECO:0000256" key="10">
    <source>
        <dbReference type="SAM" id="SignalP"/>
    </source>
</evidence>
<dbReference type="GO" id="GO:0016020">
    <property type="term" value="C:membrane"/>
    <property type="evidence" value="ECO:0007669"/>
    <property type="project" value="InterPro"/>
</dbReference>
<dbReference type="AlphaFoldDB" id="A0A1I7E606"/>
<proteinExistence type="predicted"/>
<evidence type="ECO:0000256" key="8">
    <source>
        <dbReference type="ARBA" id="ARBA00023012"/>
    </source>
</evidence>
<evidence type="ECO:0000256" key="4">
    <source>
        <dbReference type="ARBA" id="ARBA00022679"/>
    </source>
</evidence>
<reference evidence="13" key="1">
    <citation type="submission" date="2016-10" db="EMBL/GenBank/DDBJ databases">
        <authorList>
            <person name="Varghese N."/>
            <person name="Submissions S."/>
        </authorList>
    </citation>
    <scope>NUCLEOTIDE SEQUENCE [LARGE SCALE GENOMIC DNA]</scope>
    <source>
        <strain evidence="13">DSM 23445</strain>
    </source>
</reference>
<evidence type="ECO:0000256" key="2">
    <source>
        <dbReference type="ARBA" id="ARBA00012438"/>
    </source>
</evidence>
<dbReference type="PANTHER" id="PTHR24421:SF10">
    <property type="entry name" value="NITRATE_NITRITE SENSOR PROTEIN NARQ"/>
    <property type="match status" value="1"/>
</dbReference>
<dbReference type="PANTHER" id="PTHR24421">
    <property type="entry name" value="NITRATE/NITRITE SENSOR PROTEIN NARX-RELATED"/>
    <property type="match status" value="1"/>
</dbReference>
<keyword evidence="10" id="KW-0732">Signal</keyword>
<dbReference type="SUPFAM" id="SSF50998">
    <property type="entry name" value="Quinoprotein alcohol dehydrogenase-like"/>
    <property type="match status" value="1"/>
</dbReference>
<evidence type="ECO:0000313" key="12">
    <source>
        <dbReference type="EMBL" id="SFU19243.1"/>
    </source>
</evidence>
<dbReference type="InterPro" id="IPR050482">
    <property type="entry name" value="Sensor_HK_TwoCompSys"/>
</dbReference>
<dbReference type="EMBL" id="FPBF01000010">
    <property type="protein sequence ID" value="SFU19243.1"/>
    <property type="molecule type" value="Genomic_DNA"/>
</dbReference>
<dbReference type="Pfam" id="PF07730">
    <property type="entry name" value="HisKA_3"/>
    <property type="match status" value="1"/>
</dbReference>
<evidence type="ECO:0000256" key="3">
    <source>
        <dbReference type="ARBA" id="ARBA00022553"/>
    </source>
</evidence>
<keyword evidence="6" id="KW-0418">Kinase</keyword>
<dbReference type="Gene3D" id="1.20.5.1930">
    <property type="match status" value="1"/>
</dbReference>
<evidence type="ECO:0000259" key="11">
    <source>
        <dbReference type="Pfam" id="PF07730"/>
    </source>
</evidence>
<evidence type="ECO:0000256" key="1">
    <source>
        <dbReference type="ARBA" id="ARBA00000085"/>
    </source>
</evidence>
<feature type="chain" id="PRO_5011671231" description="histidine kinase" evidence="10">
    <location>
        <begin position="24"/>
        <end position="1000"/>
    </location>
</feature>
<dbReference type="InterPro" id="IPR011047">
    <property type="entry name" value="Quinoprotein_ADH-like_sf"/>
</dbReference>
<dbReference type="Gene3D" id="3.30.565.10">
    <property type="entry name" value="Histidine kinase-like ATPase, C-terminal domain"/>
    <property type="match status" value="1"/>
</dbReference>
<dbReference type="EC" id="2.7.13.3" evidence="2"/>
<keyword evidence="13" id="KW-1185">Reference proteome</keyword>
<dbReference type="Pfam" id="PF07494">
    <property type="entry name" value="Reg_prop"/>
    <property type="match status" value="1"/>
</dbReference>
<dbReference type="OrthoDB" id="9806995at2"/>
<comment type="catalytic activity">
    <reaction evidence="1">
        <text>ATP + protein L-histidine = ADP + protein N-phospho-L-histidine.</text>
        <dbReference type="EC" id="2.7.13.3"/>
    </reaction>
</comment>
<feature type="domain" description="Signal transduction histidine kinase subgroup 3 dimerisation and phosphoacceptor" evidence="11">
    <location>
        <begin position="806"/>
        <end position="865"/>
    </location>
</feature>
<protein>
    <recommendedName>
        <fullName evidence="2">histidine kinase</fullName>
        <ecNumber evidence="2">2.7.13.3</ecNumber>
    </recommendedName>
</protein>
<evidence type="ECO:0000313" key="13">
    <source>
        <dbReference type="Proteomes" id="UP000199673"/>
    </source>
</evidence>
<dbReference type="InterPro" id="IPR036890">
    <property type="entry name" value="HATPase_C_sf"/>
</dbReference>
<keyword evidence="8" id="KW-0902">Two-component regulatory system</keyword>
<accession>A0A1I7E606</accession>
<evidence type="ECO:0000256" key="6">
    <source>
        <dbReference type="ARBA" id="ARBA00022777"/>
    </source>
</evidence>
<dbReference type="CDD" id="cd16917">
    <property type="entry name" value="HATPase_UhpB-NarQ-NarX-like"/>
    <property type="match status" value="1"/>
</dbReference>
<dbReference type="Proteomes" id="UP000199673">
    <property type="component" value="Unassembled WGS sequence"/>
</dbReference>
<dbReference type="SUPFAM" id="SSF55874">
    <property type="entry name" value="ATPase domain of HSP90 chaperone/DNA topoisomerase II/histidine kinase"/>
    <property type="match status" value="1"/>
</dbReference>
<feature type="signal peptide" evidence="10">
    <location>
        <begin position="1"/>
        <end position="23"/>
    </location>
</feature>
<dbReference type="Gene3D" id="2.130.10.10">
    <property type="entry name" value="YVTN repeat-like/Quinoprotein amine dehydrogenase"/>
    <property type="match status" value="2"/>
</dbReference>
<dbReference type="InterPro" id="IPR013783">
    <property type="entry name" value="Ig-like_fold"/>
</dbReference>
<evidence type="ECO:0000256" key="7">
    <source>
        <dbReference type="ARBA" id="ARBA00022840"/>
    </source>
</evidence>
<dbReference type="Gene3D" id="2.60.40.10">
    <property type="entry name" value="Immunoglobulins"/>
    <property type="match status" value="1"/>
</dbReference>
<dbReference type="InterPro" id="IPR015943">
    <property type="entry name" value="WD40/YVTN_repeat-like_dom_sf"/>
</dbReference>
<dbReference type="InterPro" id="IPR011110">
    <property type="entry name" value="Reg_prop"/>
</dbReference>
<organism evidence="12 13">
    <name type="scientific">Algoriphagus locisalis</name>
    <dbReference type="NCBI Taxonomy" id="305507"/>
    <lineage>
        <taxon>Bacteria</taxon>
        <taxon>Pseudomonadati</taxon>
        <taxon>Bacteroidota</taxon>
        <taxon>Cytophagia</taxon>
        <taxon>Cytophagales</taxon>
        <taxon>Cyclobacteriaceae</taxon>
        <taxon>Algoriphagus</taxon>
    </lineage>
</organism>
<keyword evidence="9" id="KW-0812">Transmembrane</keyword>
<dbReference type="STRING" id="305507.SAMN04489724_0125"/>
<keyword evidence="9" id="KW-1133">Transmembrane helix</keyword>
<dbReference type="InterPro" id="IPR011712">
    <property type="entry name" value="Sig_transdc_His_kin_sub3_dim/P"/>
</dbReference>
<gene>
    <name evidence="12" type="ORF">SAMN04489724_0125</name>
</gene>
<feature type="transmembrane region" description="Helical" evidence="9">
    <location>
        <begin position="774"/>
        <end position="794"/>
    </location>
</feature>
<dbReference type="RefSeq" id="WP_091698170.1">
    <property type="nucleotide sequence ID" value="NZ_FPBF01000010.1"/>
</dbReference>
<sequence length="1000" mass="112864">MKNLFTSIAVCFFLTVLSLCSYSQDNGFLLKEIQLPEILKKQIITHVEKDNSGLLWFVTNSGLFRYDGNEAILLDKFSNPEIAHSSITDILADQNGNLWIGGLDGLTRFNLKDWETIRVKTGDEGDGGIWNESVQSIGQSEDGRIYAGTLDGKLYQVVGDSLDLVVDISRHFGDLFPMASIYSIEEAYPGELWMRTEIGKVVRINIDNREAPTPEYFGLKEFEGQAIRDIYFHPSGNSIFYIPRLGLYLFDTRSGSIEHLAPEQATDLGKTGSVYFTPFNDDEVLIFTNQPNIGKEKLFRYHFHKDSFTVQLVSFPEYLQDNYIDWLQNTGSTLLMSLNNLIVQLVPVKEMFASMFSEPVAINSIRSVYKHTDGKLLVGSYKDRFISVDEASGRKKSIANPFVYDMLHWNADTLVVSTEGDGLFWYEINKERLTPITLSPDRGQNRTRSPRTYMTMLAKAGDTSLWVGTYSGLLLVNPYTQTFRPIRDDQLVQTKILSLSVNEEKVWLGTPAGLAEWDSRTDSLRYPVQGYPVYCITRVGSEFWIGTEGKGILVLDKKGAVKDTIDNRDGLTNDIVYSLEEEGGFVVAGTQNGLSIINRETNSIQNYSQLDQLPANEFNHSASFSQGDTAYFGTINGLVRFSMSDAGTPFNPISPEHIPLLVTSLTTERSGEGTLQNYSLPYQTESRIVIEAGTRYFSISFGGLSEYASQLQYFYKIGKQRDWFPLGNRKEITFAEMPPGKYNIELNARMPDGQQIGSVLQVPLTIKPSMHQTLWFKGLIVLFILLILWGIFKYRENVLRKERKLRIKIASDLHDEVGSSLTRIFFQADMLSSGYQPSKGGEKQLQQIADTSKNALLTMSDMVWSIDSRFDTVQDLITRMKDYLYKLREELEIDYSFEVEGNPSSRPVSQIVRQNLLLIFKEALTNAIKYGDGSEIAIELNLEPSMKLSVRNNYSGKNGLIADQQGGRGLESMRQRAEKMGAELAISAEGEVFLIKLRVK</sequence>
<evidence type="ECO:0000256" key="9">
    <source>
        <dbReference type="SAM" id="Phobius"/>
    </source>
</evidence>
<keyword evidence="9" id="KW-0472">Membrane</keyword>
<keyword evidence="4" id="KW-0808">Transferase</keyword>
<evidence type="ECO:0000256" key="5">
    <source>
        <dbReference type="ARBA" id="ARBA00022741"/>
    </source>
</evidence>
<keyword evidence="7" id="KW-0067">ATP-binding</keyword>
<keyword evidence="3" id="KW-0597">Phosphoprotein</keyword>
<dbReference type="GO" id="GO:0046983">
    <property type="term" value="F:protein dimerization activity"/>
    <property type="evidence" value="ECO:0007669"/>
    <property type="project" value="InterPro"/>
</dbReference>
<dbReference type="SUPFAM" id="SSF101898">
    <property type="entry name" value="NHL repeat"/>
    <property type="match status" value="1"/>
</dbReference>
<dbReference type="GO" id="GO:0000155">
    <property type="term" value="F:phosphorelay sensor kinase activity"/>
    <property type="evidence" value="ECO:0007669"/>
    <property type="project" value="InterPro"/>
</dbReference>